<evidence type="ECO:0000259" key="4">
    <source>
        <dbReference type="PROSITE" id="PS50110"/>
    </source>
</evidence>
<dbReference type="SMART" id="SM00850">
    <property type="entry name" value="LytTR"/>
    <property type="match status" value="1"/>
</dbReference>
<dbReference type="Pfam" id="PF00072">
    <property type="entry name" value="Response_reg"/>
    <property type="match status" value="1"/>
</dbReference>
<dbReference type="InterPro" id="IPR007492">
    <property type="entry name" value="LytTR_DNA-bd_dom"/>
</dbReference>
<dbReference type="PANTHER" id="PTHR37299:SF1">
    <property type="entry name" value="STAGE 0 SPORULATION PROTEIN A HOMOLOG"/>
    <property type="match status" value="1"/>
</dbReference>
<accession>A0A2Y9BDY8</accession>
<gene>
    <name evidence="6" type="ORF">A8806_107160</name>
</gene>
<reference evidence="6 7" key="1">
    <citation type="submission" date="2018-05" db="EMBL/GenBank/DDBJ databases">
        <title>The Hungate 1000. A catalogue of reference genomes from the rumen microbiome.</title>
        <authorList>
            <person name="Kelly W."/>
        </authorList>
    </citation>
    <scope>NUCLEOTIDE SEQUENCE [LARGE SCALE GENOMIC DNA]</scope>
    <source>
        <strain evidence="6 7">NLAE-zl-C242</strain>
    </source>
</reference>
<organism evidence="6 7">
    <name type="scientific">Faecalicatena orotica</name>
    <dbReference type="NCBI Taxonomy" id="1544"/>
    <lineage>
        <taxon>Bacteria</taxon>
        <taxon>Bacillati</taxon>
        <taxon>Bacillota</taxon>
        <taxon>Clostridia</taxon>
        <taxon>Lachnospirales</taxon>
        <taxon>Lachnospiraceae</taxon>
        <taxon>Faecalicatena</taxon>
    </lineage>
</organism>
<feature type="modified residue" description="4-aspartylphosphate" evidence="3">
    <location>
        <position position="56"/>
    </location>
</feature>
<dbReference type="OrthoDB" id="9802383at2"/>
<dbReference type="SMART" id="SM00448">
    <property type="entry name" value="REC"/>
    <property type="match status" value="1"/>
</dbReference>
<dbReference type="PROSITE" id="PS50110">
    <property type="entry name" value="RESPONSE_REGULATORY"/>
    <property type="match status" value="1"/>
</dbReference>
<evidence type="ECO:0000313" key="7">
    <source>
        <dbReference type="Proteomes" id="UP000245845"/>
    </source>
</evidence>
<keyword evidence="3" id="KW-0597">Phosphoprotein</keyword>
<feature type="domain" description="Response regulatory" evidence="4">
    <location>
        <begin position="2"/>
        <end position="119"/>
    </location>
</feature>
<comment type="function">
    <text evidence="2">May play the central regulatory role in sporulation. It may be an element of the effector pathway responsible for the activation of sporulation genes in response to nutritional stress. Spo0A may act in concert with spo0H (a sigma factor) to control the expression of some genes that are critical to the sporulation process.</text>
</comment>
<dbReference type="GO" id="GO:0003677">
    <property type="term" value="F:DNA binding"/>
    <property type="evidence" value="ECO:0007669"/>
    <property type="project" value="InterPro"/>
</dbReference>
<dbReference type="Pfam" id="PF04397">
    <property type="entry name" value="LytTR"/>
    <property type="match status" value="1"/>
</dbReference>
<protein>
    <recommendedName>
        <fullName evidence="1">Stage 0 sporulation protein A homolog</fullName>
    </recommendedName>
</protein>
<dbReference type="SUPFAM" id="SSF52172">
    <property type="entry name" value="CheY-like"/>
    <property type="match status" value="1"/>
</dbReference>
<dbReference type="Gene3D" id="3.40.50.2300">
    <property type="match status" value="1"/>
</dbReference>
<dbReference type="Proteomes" id="UP000245845">
    <property type="component" value="Unassembled WGS sequence"/>
</dbReference>
<dbReference type="InterPro" id="IPR011006">
    <property type="entry name" value="CheY-like_superfamily"/>
</dbReference>
<keyword evidence="7" id="KW-1185">Reference proteome</keyword>
<evidence type="ECO:0000256" key="2">
    <source>
        <dbReference type="ARBA" id="ARBA00024867"/>
    </source>
</evidence>
<dbReference type="RefSeq" id="WP_109731548.1">
    <property type="nucleotide sequence ID" value="NZ_BAAACK010000011.1"/>
</dbReference>
<dbReference type="EMBL" id="QGDL01000007">
    <property type="protein sequence ID" value="PWJ29012.1"/>
    <property type="molecule type" value="Genomic_DNA"/>
</dbReference>
<feature type="domain" description="HTH LytTR-type" evidence="5">
    <location>
        <begin position="130"/>
        <end position="200"/>
    </location>
</feature>
<evidence type="ECO:0000256" key="1">
    <source>
        <dbReference type="ARBA" id="ARBA00018672"/>
    </source>
</evidence>
<dbReference type="Gene3D" id="2.40.50.1020">
    <property type="entry name" value="LytTr DNA-binding domain"/>
    <property type="match status" value="1"/>
</dbReference>
<evidence type="ECO:0000259" key="5">
    <source>
        <dbReference type="PROSITE" id="PS50930"/>
    </source>
</evidence>
<dbReference type="GO" id="GO:0000156">
    <property type="term" value="F:phosphorelay response regulator activity"/>
    <property type="evidence" value="ECO:0007669"/>
    <property type="project" value="InterPro"/>
</dbReference>
<dbReference type="InterPro" id="IPR001789">
    <property type="entry name" value="Sig_transdc_resp-reg_receiver"/>
</dbReference>
<dbReference type="AlphaFoldDB" id="A0A2Y9BDY8"/>
<dbReference type="PANTHER" id="PTHR37299">
    <property type="entry name" value="TRANSCRIPTIONAL REGULATOR-RELATED"/>
    <property type="match status" value="1"/>
</dbReference>
<sequence length="234" mass="27163">MKLAVVDDEKKMTELLSDYISRFAEEKQMPVQVSVFHHPNDFLTKYTKDYDLVLMDIEMPGLNGIETARELRKMDARVVLMFITNMAQYAINGYEVEAVDFIVKPVSYPDFAMKLAKALRYVKRNEEKRLVLNTPDSVVHISLGDIYYVEVIRHYLVYHTVSGNYTVRGVLKEMDELLAEYHFVRSNHCYLVNLKYVESITGNLVKVAGDELQISRNKKTEFMMAFTRYVGGMD</sequence>
<evidence type="ECO:0000313" key="6">
    <source>
        <dbReference type="EMBL" id="PWJ29012.1"/>
    </source>
</evidence>
<dbReference type="InterPro" id="IPR046947">
    <property type="entry name" value="LytR-like"/>
</dbReference>
<proteinExistence type="predicted"/>
<comment type="caution">
    <text evidence="6">The sequence shown here is derived from an EMBL/GenBank/DDBJ whole genome shotgun (WGS) entry which is preliminary data.</text>
</comment>
<evidence type="ECO:0000256" key="3">
    <source>
        <dbReference type="PROSITE-ProRule" id="PRU00169"/>
    </source>
</evidence>
<name>A0A2Y9BDY8_9FIRM</name>
<dbReference type="PROSITE" id="PS50930">
    <property type="entry name" value="HTH_LYTTR"/>
    <property type="match status" value="1"/>
</dbReference>